<dbReference type="RefSeq" id="WP_250583497.1">
    <property type="nucleotide sequence ID" value="NZ_JAKRVX010000002.1"/>
</dbReference>
<dbReference type="SUPFAM" id="SSF81296">
    <property type="entry name" value="E set domains"/>
    <property type="match status" value="1"/>
</dbReference>
<dbReference type="InterPro" id="IPR014755">
    <property type="entry name" value="Cu-Rt/internalin_Ig-like"/>
</dbReference>
<sequence length="652" mass="69161">MRRSPDGTDDERSMLGRATLVGIALLVVVSLFTMPAAGHAYLSESNPQNGAALDTAPETVELSYAGDGIELADVTVHGPDGSEISGDTTIDSDDRQLVSVPIEDVGDGMYTVQWEVLADDGHTTSGTFFFTVGEEQLDRDAVRDTYSEDDDDDGTLFESGAKGILLLALIGLVGIPITAWVAVYPVSGRITSTTIEQIDLRIIQLVAGSAVLLALGVVGLGLTRSTALGATGGPAVQQFIGTTLGTIWLGQLALTGAIVGILIAAYRNIIERRAWLAAVFFGGIAMQLTVSWSSHSATAVDRLQGTVIDFVHIFGAGLWVGGLVVLAVVVQPLVRGREPIAARESVAAIIRRYSIVALTGVTLAGITGLFLAAWHAPTAEALLGTLYGTVLTTKTGLVLFALGIGGVVRFVLLRSLDPTAQGVFGRTQPTPTVPVREDGGESTTLRRVIWGVRIELVVLIGVILLSGMLTSIPTAAVAAGDEGIPQASIETEHDGGVVELSALPADDANDRLFVHEYEPVIYEATFRDQSGEQISSDRTVRLLATHEESDTAIEIDLEETQDGTYATVQALPAHGDWDLRVSGQPEDTFVAEWFELYVIIDHPEHTHDHSHGDLTGEQTPFAGWLGLLGLVVGVIGMVAVSIETIRFGRRQH</sequence>
<evidence type="ECO:0000256" key="6">
    <source>
        <dbReference type="ARBA" id="ARBA00022989"/>
    </source>
</evidence>
<keyword evidence="6 9" id="KW-1133">Transmembrane helix</keyword>
<proteinExistence type="predicted"/>
<evidence type="ECO:0000256" key="8">
    <source>
        <dbReference type="ARBA" id="ARBA00023136"/>
    </source>
</evidence>
<dbReference type="EMBL" id="JAKRVX010000002">
    <property type="protein sequence ID" value="MCL9816615.1"/>
    <property type="molecule type" value="Genomic_DNA"/>
</dbReference>
<evidence type="ECO:0000256" key="5">
    <source>
        <dbReference type="ARBA" id="ARBA00022729"/>
    </source>
</evidence>
<comment type="caution">
    <text evidence="12">The sequence shown here is derived from an EMBL/GenBank/DDBJ whole genome shotgun (WGS) entry which is preliminary data.</text>
</comment>
<keyword evidence="13" id="KW-1185">Reference proteome</keyword>
<keyword evidence="2" id="KW-1003">Cell membrane</keyword>
<dbReference type="PANTHER" id="PTHR34820:SF4">
    <property type="entry name" value="INNER MEMBRANE PROTEIN YEBZ"/>
    <property type="match status" value="1"/>
</dbReference>
<organism evidence="12 13">
    <name type="scientific">Natronocalculus amylovorans</name>
    <dbReference type="NCBI Taxonomy" id="2917812"/>
    <lineage>
        <taxon>Archaea</taxon>
        <taxon>Methanobacteriati</taxon>
        <taxon>Methanobacteriota</taxon>
        <taxon>Stenosarchaea group</taxon>
        <taxon>Halobacteria</taxon>
        <taxon>Halobacteriales</taxon>
        <taxon>Haloferacaceae</taxon>
        <taxon>Natronocalculus</taxon>
    </lineage>
</organism>
<evidence type="ECO:0000259" key="11">
    <source>
        <dbReference type="Pfam" id="PF05425"/>
    </source>
</evidence>
<dbReference type="InterPro" id="IPR032694">
    <property type="entry name" value="CopC/D"/>
</dbReference>
<protein>
    <submittedName>
        <fullName evidence="12">Copper resistance protein CopC/CopD</fullName>
    </submittedName>
</protein>
<reference evidence="12" key="1">
    <citation type="journal article" date="2022" name="Syst. Appl. Microbiol.">
        <title>Natronocalculus amylovorans gen. nov., sp. nov., and Natranaeroarchaeum aerophilus sp. nov., dominant culturable amylolytic natronoarchaea from hypersaline soda lakes in southwestern Siberia.</title>
        <authorList>
            <person name="Sorokin D.Y."/>
            <person name="Elcheninov A.G."/>
            <person name="Khizhniak T.V."/>
            <person name="Koenen M."/>
            <person name="Bale N.J."/>
            <person name="Damste J.S.S."/>
            <person name="Kublanov I.V."/>
        </authorList>
    </citation>
    <scope>NUCLEOTIDE SEQUENCE</scope>
    <source>
        <strain evidence="12">AArc-St2</strain>
    </source>
</reference>
<dbReference type="PANTHER" id="PTHR34820">
    <property type="entry name" value="INNER MEMBRANE PROTEIN YEBZ"/>
    <property type="match status" value="1"/>
</dbReference>
<feature type="domain" description="Copper resistance protein D" evidence="11">
    <location>
        <begin position="348"/>
        <end position="469"/>
    </location>
</feature>
<evidence type="ECO:0000256" key="4">
    <source>
        <dbReference type="ARBA" id="ARBA00022723"/>
    </source>
</evidence>
<evidence type="ECO:0000256" key="7">
    <source>
        <dbReference type="ARBA" id="ARBA00023008"/>
    </source>
</evidence>
<feature type="transmembrane region" description="Helical" evidence="9">
    <location>
        <begin position="396"/>
        <end position="416"/>
    </location>
</feature>
<evidence type="ECO:0000313" key="13">
    <source>
        <dbReference type="Proteomes" id="UP001203207"/>
    </source>
</evidence>
<feature type="transmembrane region" description="Helical" evidence="9">
    <location>
        <begin position="205"/>
        <end position="227"/>
    </location>
</feature>
<keyword evidence="5" id="KW-0732">Signal</keyword>
<keyword evidence="7" id="KW-0186">Copper</keyword>
<feature type="transmembrane region" description="Helical" evidence="9">
    <location>
        <begin position="20"/>
        <end position="42"/>
    </location>
</feature>
<dbReference type="Gene3D" id="2.60.40.1220">
    <property type="match status" value="1"/>
</dbReference>
<feature type="domain" description="CopC" evidence="10">
    <location>
        <begin position="39"/>
        <end position="132"/>
    </location>
</feature>
<dbReference type="InterPro" id="IPR008457">
    <property type="entry name" value="Cu-R_CopD_dom"/>
</dbReference>
<accession>A0AAE3FWS6</accession>
<feature type="transmembrane region" description="Helical" evidence="9">
    <location>
        <begin position="273"/>
        <end position="290"/>
    </location>
</feature>
<dbReference type="InterPro" id="IPR007348">
    <property type="entry name" value="CopC_dom"/>
</dbReference>
<evidence type="ECO:0000313" key="12">
    <source>
        <dbReference type="EMBL" id="MCL9816615.1"/>
    </source>
</evidence>
<feature type="transmembrane region" description="Helical" evidence="9">
    <location>
        <begin position="621"/>
        <end position="642"/>
    </location>
</feature>
<dbReference type="GO" id="GO:0006825">
    <property type="term" value="P:copper ion transport"/>
    <property type="evidence" value="ECO:0007669"/>
    <property type="project" value="InterPro"/>
</dbReference>
<dbReference type="Pfam" id="PF04234">
    <property type="entry name" value="CopC"/>
    <property type="match status" value="1"/>
</dbReference>
<keyword evidence="8 9" id="KW-0472">Membrane</keyword>
<dbReference type="Proteomes" id="UP001203207">
    <property type="component" value="Unassembled WGS sequence"/>
</dbReference>
<feature type="transmembrane region" description="Helical" evidence="9">
    <location>
        <begin position="456"/>
        <end position="479"/>
    </location>
</feature>
<evidence type="ECO:0000256" key="9">
    <source>
        <dbReference type="SAM" id="Phobius"/>
    </source>
</evidence>
<dbReference type="Pfam" id="PF05425">
    <property type="entry name" value="CopD"/>
    <property type="match status" value="1"/>
</dbReference>
<feature type="transmembrane region" description="Helical" evidence="9">
    <location>
        <begin position="310"/>
        <end position="334"/>
    </location>
</feature>
<evidence type="ECO:0000256" key="3">
    <source>
        <dbReference type="ARBA" id="ARBA00022692"/>
    </source>
</evidence>
<dbReference type="AlphaFoldDB" id="A0AAE3FWS6"/>
<feature type="transmembrane region" description="Helical" evidence="9">
    <location>
        <begin position="355"/>
        <end position="376"/>
    </location>
</feature>
<evidence type="ECO:0000259" key="10">
    <source>
        <dbReference type="Pfam" id="PF04234"/>
    </source>
</evidence>
<dbReference type="GO" id="GO:0005886">
    <property type="term" value="C:plasma membrane"/>
    <property type="evidence" value="ECO:0007669"/>
    <property type="project" value="UniProtKB-SubCell"/>
</dbReference>
<reference evidence="12" key="2">
    <citation type="submission" date="2022-02" db="EMBL/GenBank/DDBJ databases">
        <authorList>
            <person name="Elcheninov A.G."/>
            <person name="Sorokin D.Y."/>
            <person name="Kublanov I.V."/>
        </authorList>
    </citation>
    <scope>NUCLEOTIDE SEQUENCE</scope>
    <source>
        <strain evidence="12">AArc-St2</strain>
    </source>
</reference>
<evidence type="ECO:0000256" key="2">
    <source>
        <dbReference type="ARBA" id="ARBA00022475"/>
    </source>
</evidence>
<name>A0AAE3FWS6_9EURY</name>
<dbReference type="InterPro" id="IPR014756">
    <property type="entry name" value="Ig_E-set"/>
</dbReference>
<feature type="transmembrane region" description="Helical" evidence="9">
    <location>
        <begin position="164"/>
        <end position="184"/>
    </location>
</feature>
<dbReference type="GO" id="GO:0042597">
    <property type="term" value="C:periplasmic space"/>
    <property type="evidence" value="ECO:0007669"/>
    <property type="project" value="InterPro"/>
</dbReference>
<feature type="transmembrane region" description="Helical" evidence="9">
    <location>
        <begin position="247"/>
        <end position="266"/>
    </location>
</feature>
<comment type="subcellular location">
    <subcellularLocation>
        <location evidence="1">Cell membrane</location>
        <topology evidence="1">Multi-pass membrane protein</topology>
    </subcellularLocation>
</comment>
<dbReference type="GO" id="GO:0046688">
    <property type="term" value="P:response to copper ion"/>
    <property type="evidence" value="ECO:0007669"/>
    <property type="project" value="InterPro"/>
</dbReference>
<gene>
    <name evidence="12" type="ORF">AArcSt2_06615</name>
</gene>
<dbReference type="GO" id="GO:0005507">
    <property type="term" value="F:copper ion binding"/>
    <property type="evidence" value="ECO:0007669"/>
    <property type="project" value="InterPro"/>
</dbReference>
<evidence type="ECO:0000256" key="1">
    <source>
        <dbReference type="ARBA" id="ARBA00004651"/>
    </source>
</evidence>
<keyword evidence="4" id="KW-0479">Metal-binding</keyword>
<keyword evidence="3 9" id="KW-0812">Transmembrane</keyword>